<evidence type="ECO:0000256" key="4">
    <source>
        <dbReference type="ARBA" id="ARBA00022692"/>
    </source>
</evidence>
<evidence type="ECO:0000259" key="10">
    <source>
        <dbReference type="Pfam" id="PF01618"/>
    </source>
</evidence>
<proteinExistence type="inferred from homology"/>
<evidence type="ECO:0000256" key="1">
    <source>
        <dbReference type="ARBA" id="ARBA00004651"/>
    </source>
</evidence>
<dbReference type="Pfam" id="PF01618">
    <property type="entry name" value="MotA_ExbB"/>
    <property type="match status" value="1"/>
</dbReference>
<evidence type="ECO:0000256" key="8">
    <source>
        <dbReference type="RuleBase" id="RU004057"/>
    </source>
</evidence>
<dbReference type="PANTHER" id="PTHR30625">
    <property type="entry name" value="PROTEIN TOLQ"/>
    <property type="match status" value="1"/>
</dbReference>
<dbReference type="GO" id="GO:0017038">
    <property type="term" value="P:protein import"/>
    <property type="evidence" value="ECO:0007669"/>
    <property type="project" value="TreeGrafter"/>
</dbReference>
<sequence>MKITYLLDVVFPFLGVLAEEGASKPITVLDLLKSGGWVILPLFLISFLVVALIFYYFASIRLSAVWTKDLDRRIENALKKQDLFLVAEVIKNRSEGCARLLKEVLNFLSKHKDADLESVTSVAEAFGSGFSSLLNQRILYLLDAGVIAPMLGLFGTVIGILRSFGSIAAEPSPMRTLLLAGGVSQALVSTAIGLIVGISAMFFYSFFRGRVQYLISVFEERSVIWVQEIYLLNKKIQHKPAPEVKAFAAGSYDVDESSEESREENKEG</sequence>
<keyword evidence="5 8" id="KW-0653">Protein transport</keyword>
<protein>
    <submittedName>
        <fullName evidence="11">Biopolymer transport protein ExbB</fullName>
    </submittedName>
</protein>
<dbReference type="InterPro" id="IPR002898">
    <property type="entry name" value="MotA_ExbB_proton_chnl"/>
</dbReference>
<keyword evidence="6 9" id="KW-1133">Transmembrane helix</keyword>
<feature type="transmembrane region" description="Helical" evidence="9">
    <location>
        <begin position="34"/>
        <end position="58"/>
    </location>
</feature>
<dbReference type="InterPro" id="IPR050790">
    <property type="entry name" value="ExbB/TolQ_transport"/>
</dbReference>
<comment type="similarity">
    <text evidence="8">Belongs to the exbB/tolQ family.</text>
</comment>
<dbReference type="EMBL" id="CP037899">
    <property type="protein sequence ID" value="QDQ42135.1"/>
    <property type="molecule type" value="Genomic_DNA"/>
</dbReference>
<dbReference type="KEGG" id="mkc:kam1_895"/>
<evidence type="ECO:0000256" key="6">
    <source>
        <dbReference type="ARBA" id="ARBA00022989"/>
    </source>
</evidence>
<organism evidence="11 12">
    <name type="scientific">Methylacidiphilum kamchatkense Kam1</name>
    <dbReference type="NCBI Taxonomy" id="1202785"/>
    <lineage>
        <taxon>Bacteria</taxon>
        <taxon>Pseudomonadati</taxon>
        <taxon>Verrucomicrobiota</taxon>
        <taxon>Methylacidiphilae</taxon>
        <taxon>Methylacidiphilales</taxon>
        <taxon>Methylacidiphilaceae</taxon>
        <taxon>Methylacidiphilum (ex Ratnadevi et al. 2023)</taxon>
    </lineage>
</organism>
<evidence type="ECO:0000256" key="3">
    <source>
        <dbReference type="ARBA" id="ARBA00022475"/>
    </source>
</evidence>
<dbReference type="RefSeq" id="WP_143958270.1">
    <property type="nucleotide sequence ID" value="NZ_CP037899.1"/>
</dbReference>
<evidence type="ECO:0000256" key="2">
    <source>
        <dbReference type="ARBA" id="ARBA00022448"/>
    </source>
</evidence>
<keyword evidence="3" id="KW-1003">Cell membrane</keyword>
<dbReference type="Proteomes" id="UP000315925">
    <property type="component" value="Chromosome"/>
</dbReference>
<evidence type="ECO:0000313" key="11">
    <source>
        <dbReference type="EMBL" id="QDQ42135.1"/>
    </source>
</evidence>
<evidence type="ECO:0000256" key="5">
    <source>
        <dbReference type="ARBA" id="ARBA00022927"/>
    </source>
</evidence>
<evidence type="ECO:0000256" key="9">
    <source>
        <dbReference type="SAM" id="Phobius"/>
    </source>
</evidence>
<feature type="transmembrane region" description="Helical" evidence="9">
    <location>
        <begin position="138"/>
        <end position="164"/>
    </location>
</feature>
<evidence type="ECO:0000313" key="12">
    <source>
        <dbReference type="Proteomes" id="UP000315925"/>
    </source>
</evidence>
<dbReference type="PANTHER" id="PTHR30625:SF15">
    <property type="entry name" value="BIOPOLYMER TRANSPORT PROTEIN EXBB"/>
    <property type="match status" value="1"/>
</dbReference>
<accession>A0A516TLL4</accession>
<name>A0A516TLL4_9BACT</name>
<gene>
    <name evidence="11" type="ORF">kam1_895</name>
</gene>
<keyword evidence="7 9" id="KW-0472">Membrane</keyword>
<feature type="transmembrane region" description="Helical" evidence="9">
    <location>
        <begin position="184"/>
        <end position="207"/>
    </location>
</feature>
<keyword evidence="4 9" id="KW-0812">Transmembrane</keyword>
<dbReference type="GO" id="GO:0005886">
    <property type="term" value="C:plasma membrane"/>
    <property type="evidence" value="ECO:0007669"/>
    <property type="project" value="UniProtKB-SubCell"/>
</dbReference>
<evidence type="ECO:0000256" key="7">
    <source>
        <dbReference type="ARBA" id="ARBA00023136"/>
    </source>
</evidence>
<comment type="subcellular location">
    <subcellularLocation>
        <location evidence="1">Cell membrane</location>
        <topology evidence="1">Multi-pass membrane protein</topology>
    </subcellularLocation>
    <subcellularLocation>
        <location evidence="8">Membrane</location>
        <topology evidence="8">Multi-pass membrane protein</topology>
    </subcellularLocation>
</comment>
<dbReference type="AlphaFoldDB" id="A0A516TLL4"/>
<reference evidence="12" key="1">
    <citation type="submission" date="2019-03" db="EMBL/GenBank/DDBJ databases">
        <title>Complete genome of Methylacidiphilum kamchatkense Kam1.</title>
        <authorList>
            <person name="Kruse T."/>
            <person name="Murarilal Ratnadevi C."/>
            <person name="Erikstad H.-A."/>
            <person name="Birkeland N.-K."/>
        </authorList>
    </citation>
    <scope>NUCLEOTIDE SEQUENCE [LARGE SCALE GENOMIC DNA]</scope>
    <source>
        <strain evidence="12">kam1</strain>
    </source>
</reference>
<feature type="domain" description="MotA/TolQ/ExbB proton channel" evidence="10">
    <location>
        <begin position="98"/>
        <end position="219"/>
    </location>
</feature>
<keyword evidence="2 8" id="KW-0813">Transport</keyword>